<gene>
    <name evidence="1" type="ORF">BIFCAT_01910</name>
</gene>
<evidence type="ECO:0000313" key="1">
    <source>
        <dbReference type="EMBL" id="EEB20824.1"/>
    </source>
</evidence>
<evidence type="ECO:0000313" key="2">
    <source>
        <dbReference type="Proteomes" id="UP000003882"/>
    </source>
</evidence>
<accession>B6XX45</accession>
<reference evidence="1 2" key="2">
    <citation type="submission" date="2008-10" db="EMBL/GenBank/DDBJ databases">
        <authorList>
            <person name="Fulton L."/>
            <person name="Clifton S."/>
            <person name="Fulton B."/>
            <person name="Xu J."/>
            <person name="Minx P."/>
            <person name="Pepin K.H."/>
            <person name="Johnson M."/>
            <person name="Bhonagiri V."/>
            <person name="Nash W.E."/>
            <person name="Mardis E.R."/>
            <person name="Wilson R.K."/>
        </authorList>
    </citation>
    <scope>NUCLEOTIDE SEQUENCE [LARGE SCALE GENOMIC DNA]</scope>
    <source>
        <strain evidence="1 2">DSM 16992</strain>
    </source>
</reference>
<protein>
    <submittedName>
        <fullName evidence="1">Uncharacterized protein</fullName>
    </submittedName>
</protein>
<dbReference type="Proteomes" id="UP000003882">
    <property type="component" value="Unassembled WGS sequence"/>
</dbReference>
<sequence>MKRSATPKRRAASQTVSSYLQVMSSQCITAGIEFAIVPKSNISILFFERKKHWILSKIQALLMILRIM</sequence>
<name>B6XX45_9BIFI</name>
<dbReference type="EMBL" id="ABXY01000026">
    <property type="protein sequence ID" value="EEB20824.1"/>
    <property type="molecule type" value="Genomic_DNA"/>
</dbReference>
<reference evidence="1 2" key="1">
    <citation type="submission" date="2008-10" db="EMBL/GenBank/DDBJ databases">
        <title>Draft genome sequence of Bifidobacterium catenulatum (DSM 16992).</title>
        <authorList>
            <person name="Sudarsanam P."/>
            <person name="Ley R."/>
            <person name="Guruge J."/>
            <person name="Turnbaugh P.J."/>
            <person name="Mahowald M."/>
            <person name="Liep D."/>
            <person name="Gordon J."/>
        </authorList>
    </citation>
    <scope>NUCLEOTIDE SEQUENCE [LARGE SCALE GENOMIC DNA]</scope>
    <source>
        <strain evidence="1 2">DSM 16992</strain>
    </source>
</reference>
<dbReference type="AlphaFoldDB" id="B6XX45"/>
<organism evidence="1 2">
    <name type="scientific">Bifidobacterium catenulatum DSM 16992 = JCM 1194 = LMG 11043</name>
    <dbReference type="NCBI Taxonomy" id="566552"/>
    <lineage>
        <taxon>Bacteria</taxon>
        <taxon>Bacillati</taxon>
        <taxon>Actinomycetota</taxon>
        <taxon>Actinomycetes</taxon>
        <taxon>Bifidobacteriales</taxon>
        <taxon>Bifidobacteriaceae</taxon>
        <taxon>Bifidobacterium</taxon>
    </lineage>
</organism>
<comment type="caution">
    <text evidence="1">The sequence shown here is derived from an EMBL/GenBank/DDBJ whole genome shotgun (WGS) entry which is preliminary data.</text>
</comment>
<proteinExistence type="predicted"/>